<protein>
    <submittedName>
        <fullName evidence="1">Uncharacterized protein</fullName>
    </submittedName>
</protein>
<name>A0ABR9N0S8_9MICO</name>
<comment type="caution">
    <text evidence="1">The sequence shown here is derived from an EMBL/GenBank/DDBJ whole genome shotgun (WGS) entry which is preliminary data.</text>
</comment>
<accession>A0ABR9N0S8</accession>
<proteinExistence type="predicted"/>
<evidence type="ECO:0000313" key="2">
    <source>
        <dbReference type="Proteomes" id="UP000625527"/>
    </source>
</evidence>
<organism evidence="1 2">
    <name type="scientific">Myceligenerans pegani</name>
    <dbReference type="NCBI Taxonomy" id="2776917"/>
    <lineage>
        <taxon>Bacteria</taxon>
        <taxon>Bacillati</taxon>
        <taxon>Actinomycetota</taxon>
        <taxon>Actinomycetes</taxon>
        <taxon>Micrococcales</taxon>
        <taxon>Promicromonosporaceae</taxon>
        <taxon>Myceligenerans</taxon>
    </lineage>
</organism>
<reference evidence="1 2" key="1">
    <citation type="submission" date="2020-10" db="EMBL/GenBank/DDBJ databases">
        <title>Myceligenerans pegani sp. nov., an endophytic actinomycete isolated from Peganum harmala L. in Xinjiang, China.</title>
        <authorList>
            <person name="Xin L."/>
        </authorList>
    </citation>
    <scope>NUCLEOTIDE SEQUENCE [LARGE SCALE GENOMIC DNA]</scope>
    <source>
        <strain evidence="1 2">TRM65318</strain>
    </source>
</reference>
<evidence type="ECO:0000313" key="1">
    <source>
        <dbReference type="EMBL" id="MBE1877259.1"/>
    </source>
</evidence>
<dbReference type="Proteomes" id="UP000625527">
    <property type="component" value="Unassembled WGS sequence"/>
</dbReference>
<dbReference type="RefSeq" id="WP_192863814.1">
    <property type="nucleotide sequence ID" value="NZ_JADAQT010000098.1"/>
</dbReference>
<dbReference type="EMBL" id="JADAQT010000098">
    <property type="protein sequence ID" value="MBE1877259.1"/>
    <property type="molecule type" value="Genomic_DNA"/>
</dbReference>
<gene>
    <name evidence="1" type="ORF">IHE71_16325</name>
</gene>
<keyword evidence="2" id="KW-1185">Reference proteome</keyword>
<sequence>MRATYRPMLAERIQETAERLTPLRALRDTLTTAVAHLDTLPDREEPCDASCALLNGPRRQLRLVTQSATTGAAPVACTLNGTDYTDYTERIAAPLLADFRAAFSATCNPGVAISRRLCDG</sequence>